<comment type="caution">
    <text evidence="1">The sequence shown here is derived from an EMBL/GenBank/DDBJ whole genome shotgun (WGS) entry which is preliminary data.</text>
</comment>
<sequence length="399" mass="46931">MKKHEKWTDEEYKRLLELKEQGFTYQQIADMLSVQFNQEFTFDGVRNRLRRAPLEQAATLPNYKEEYKIEADGSHKSDKLLRMSAEQLKDVNYLLEAHGFSKDSWELISARNNIWNTNDKINGVQTLYSSKITVRPKKNGNDLEKIVETIKQTQSIIIKTEPFNVIDKRMLEVPLFDTHFPISNYEYYKPTQTKIIDKLLSRCWEEVLFVIGQDMLHNDNFRGQTANGTQIESVDMVKAWNDARTFFEPMIETGIKQSKSVKVVYSKGNHDESMSWAFVQLLKERYPQIEVDDRMIERKAHTFGKNFIGITHGDKARKNLHNIFPVEFPNEWSKAKNREIHIGHLHVEDAKDVFGMVIRTLATRNKTDKWHKDNGFIGAHKRFMLFEYSEDELESIHYV</sequence>
<evidence type="ECO:0000313" key="1">
    <source>
        <dbReference type="EMBL" id="MFE8704126.1"/>
    </source>
</evidence>
<organism evidence="1 2">
    <name type="scientific">Cytobacillus spartinae</name>
    <dbReference type="NCBI Taxonomy" id="3299023"/>
    <lineage>
        <taxon>Bacteria</taxon>
        <taxon>Bacillati</taxon>
        <taxon>Bacillota</taxon>
        <taxon>Bacilli</taxon>
        <taxon>Bacillales</taxon>
        <taxon>Bacillaceae</taxon>
        <taxon>Cytobacillus</taxon>
    </lineage>
</organism>
<protein>
    <recommendedName>
        <fullName evidence="3">Calcineurin-like phosphoesterase domain-containing protein</fullName>
    </recommendedName>
</protein>
<dbReference type="Proteomes" id="UP001601059">
    <property type="component" value="Unassembled WGS sequence"/>
</dbReference>
<dbReference type="EMBL" id="JBIACK010000025">
    <property type="protein sequence ID" value="MFE8704126.1"/>
    <property type="molecule type" value="Genomic_DNA"/>
</dbReference>
<evidence type="ECO:0000313" key="2">
    <source>
        <dbReference type="Proteomes" id="UP001601059"/>
    </source>
</evidence>
<keyword evidence="2" id="KW-1185">Reference proteome</keyword>
<dbReference type="RefSeq" id="WP_389365234.1">
    <property type="nucleotide sequence ID" value="NZ_JBIACK010000025.1"/>
</dbReference>
<reference evidence="1 2" key="1">
    <citation type="submission" date="2024-08" db="EMBL/GenBank/DDBJ databases">
        <title>Two novel Cytobacillus novel species.</title>
        <authorList>
            <person name="Liu G."/>
        </authorList>
    </citation>
    <scope>NUCLEOTIDE SEQUENCE [LARGE SCALE GENOMIC DNA]</scope>
    <source>
        <strain evidence="1 2">FJAT-54145</strain>
    </source>
</reference>
<accession>A0ABW6KIZ5</accession>
<proteinExistence type="predicted"/>
<evidence type="ECO:0008006" key="3">
    <source>
        <dbReference type="Google" id="ProtNLM"/>
    </source>
</evidence>
<gene>
    <name evidence="1" type="ORF">ACFYKX_26520</name>
</gene>
<name>A0ABW6KIZ5_9BACI</name>